<evidence type="ECO:0000313" key="3">
    <source>
        <dbReference type="EMBL" id="AGJ90058.1"/>
    </source>
</evidence>
<evidence type="ECO:0000256" key="1">
    <source>
        <dbReference type="SAM" id="MobiDB-lite"/>
    </source>
</evidence>
<feature type="compositionally biased region" description="Low complexity" evidence="1">
    <location>
        <begin position="64"/>
        <end position="74"/>
    </location>
</feature>
<sequence length="74" mass="8016">MRVVLIVTAVFLIISLTKCVSGGAFDDDDTPENLVSHKVIDARAEEELGRRRRSADLDYGGGYADSDGSESLLE</sequence>
<reference evidence="3" key="1">
    <citation type="journal article" date="2013" name="Mol. Reprod. Dev.">
        <title>Mass spectrometry and next-generation sequencing reveal an abundant and rapidly evolving abalone sperm protein.</title>
        <authorList>
            <person name="Palmer M.R."/>
            <person name="McDowall M.H."/>
            <person name="Stewart L."/>
            <person name="Ouaddi A."/>
            <person name="Maccoss M.J."/>
            <person name="Swanson W.J."/>
        </authorList>
    </citation>
    <scope>NUCLEOTIDE SEQUENCE</scope>
    <source>
        <strain evidence="3">4D</strain>
    </source>
</reference>
<proteinExistence type="evidence at transcript level"/>
<name>M9W7M4_HALFU</name>
<feature type="signal peptide" evidence="2">
    <location>
        <begin position="1"/>
        <end position="19"/>
    </location>
</feature>
<dbReference type="AlphaFoldDB" id="M9W7M4"/>
<feature type="chain" id="PRO_5004103841" evidence="2">
    <location>
        <begin position="20"/>
        <end position="74"/>
    </location>
</feature>
<protein>
    <submittedName>
        <fullName evidence="3">Sperm protein 6kDa</fullName>
    </submittedName>
</protein>
<dbReference type="EMBL" id="KC752599">
    <property type="protein sequence ID" value="AGJ90058.1"/>
    <property type="molecule type" value="mRNA"/>
</dbReference>
<accession>M9W7M4</accession>
<keyword evidence="2" id="KW-0732">Signal</keyword>
<evidence type="ECO:0000256" key="2">
    <source>
        <dbReference type="SAM" id="SignalP"/>
    </source>
</evidence>
<organism evidence="3">
    <name type="scientific">Haliotis fulgens</name>
    <name type="common">Green abalone</name>
    <dbReference type="NCBI Taxonomy" id="6456"/>
    <lineage>
        <taxon>Eukaryota</taxon>
        <taxon>Metazoa</taxon>
        <taxon>Spiralia</taxon>
        <taxon>Lophotrochozoa</taxon>
        <taxon>Mollusca</taxon>
        <taxon>Gastropoda</taxon>
        <taxon>Vetigastropoda</taxon>
        <taxon>Lepetellida</taxon>
        <taxon>Haliotoidea</taxon>
        <taxon>Haliotidae</taxon>
        <taxon>Haliotis</taxon>
    </lineage>
</organism>
<feature type="region of interest" description="Disordered" evidence="1">
    <location>
        <begin position="48"/>
        <end position="74"/>
    </location>
</feature>